<sequence>MGVRLLCLLYLLLVGQAAVCSQESLILHESERGSGERDMHELFCGGDCQNISSVAIVSWPPASAYFPLSIWLAVVFGIRVRFVPLLLASSRAPPLAGLA</sequence>
<keyword evidence="1" id="KW-0732">Signal</keyword>
<dbReference type="Proteomes" id="UP000248168">
    <property type="component" value="Unassembled WGS sequence"/>
</dbReference>
<organism evidence="2 3">
    <name type="scientific">Nitrospira lenta</name>
    <dbReference type="NCBI Taxonomy" id="1436998"/>
    <lineage>
        <taxon>Bacteria</taxon>
        <taxon>Pseudomonadati</taxon>
        <taxon>Nitrospirota</taxon>
        <taxon>Nitrospiria</taxon>
        <taxon>Nitrospirales</taxon>
        <taxon>Nitrospiraceae</taxon>
        <taxon>Nitrospira</taxon>
    </lineage>
</organism>
<feature type="chain" id="PRO_5016383790" evidence="1">
    <location>
        <begin position="18"/>
        <end position="99"/>
    </location>
</feature>
<dbReference type="AlphaFoldDB" id="A0A330L1X1"/>
<evidence type="ECO:0000313" key="2">
    <source>
        <dbReference type="EMBL" id="SPP63730.1"/>
    </source>
</evidence>
<keyword evidence="3" id="KW-1185">Reference proteome</keyword>
<name>A0A330L1X1_9BACT</name>
<feature type="signal peptide" evidence="1">
    <location>
        <begin position="1"/>
        <end position="17"/>
    </location>
</feature>
<protein>
    <submittedName>
        <fullName evidence="2">Uncharacterized protein</fullName>
    </submittedName>
</protein>
<dbReference type="RefSeq" id="WP_121988215.1">
    <property type="nucleotide sequence ID" value="NZ_OUNR01000001.1"/>
</dbReference>
<accession>A0A330L1X1</accession>
<dbReference type="EMBL" id="OUNR01000001">
    <property type="protein sequence ID" value="SPP63730.1"/>
    <property type="molecule type" value="Genomic_DNA"/>
</dbReference>
<evidence type="ECO:0000313" key="3">
    <source>
        <dbReference type="Proteomes" id="UP000248168"/>
    </source>
</evidence>
<proteinExistence type="predicted"/>
<gene>
    <name evidence="2" type="ORF">NITLEN_10816</name>
</gene>
<evidence type="ECO:0000256" key="1">
    <source>
        <dbReference type="SAM" id="SignalP"/>
    </source>
</evidence>
<reference evidence="3" key="1">
    <citation type="submission" date="2018-04" db="EMBL/GenBank/DDBJ databases">
        <authorList>
            <person name="Lucker S."/>
            <person name="Sakoula D."/>
        </authorList>
    </citation>
    <scope>NUCLEOTIDE SEQUENCE [LARGE SCALE GENOMIC DNA]</scope>
</reference>
<dbReference type="InParanoid" id="A0A330L1X1"/>